<feature type="domain" description="SnoaL-like" evidence="1">
    <location>
        <begin position="6"/>
        <end position="147"/>
    </location>
</feature>
<dbReference type="AlphaFoldDB" id="A0A4R5M5K0"/>
<dbReference type="Proteomes" id="UP000295722">
    <property type="component" value="Unassembled WGS sequence"/>
</dbReference>
<sequence>MSTALQRLIDKDQIRDVMLRYARGVDRRDWELVRCAFFEDCTDDHADFKGRRDDFIEWVRERHDSPGLLKSTHFLGNCLVEFASDTIAVVETYFVARLEIAPEASGHRTMLDAKHLESPGISRVEVFGRYVDRFEKRNDEWRVAQRRTVFDAMQSHLVEAAGSALNSAWTLGRRDPQDPVFLLLADAGLREAGGR</sequence>
<dbReference type="Gene3D" id="3.10.450.50">
    <property type="match status" value="1"/>
</dbReference>
<dbReference type="Pfam" id="PF13577">
    <property type="entry name" value="SnoaL_4"/>
    <property type="match status" value="1"/>
</dbReference>
<evidence type="ECO:0000313" key="2">
    <source>
        <dbReference type="EMBL" id="TDG21232.1"/>
    </source>
</evidence>
<dbReference type="CDD" id="cd00531">
    <property type="entry name" value="NTF2_like"/>
    <property type="match status" value="1"/>
</dbReference>
<evidence type="ECO:0000313" key="3">
    <source>
        <dbReference type="Proteomes" id="UP000295722"/>
    </source>
</evidence>
<keyword evidence="3" id="KW-1185">Reference proteome</keyword>
<dbReference type="InterPro" id="IPR037401">
    <property type="entry name" value="SnoaL-like"/>
</dbReference>
<accession>A0A4R5M5K0</accession>
<dbReference type="OrthoDB" id="1492465at2"/>
<organism evidence="2 3">
    <name type="scientific">Paraburkholderia silviterrae</name>
    <dbReference type="NCBI Taxonomy" id="2528715"/>
    <lineage>
        <taxon>Bacteria</taxon>
        <taxon>Pseudomonadati</taxon>
        <taxon>Pseudomonadota</taxon>
        <taxon>Betaproteobacteria</taxon>
        <taxon>Burkholderiales</taxon>
        <taxon>Burkholderiaceae</taxon>
        <taxon>Paraburkholderia</taxon>
    </lineage>
</organism>
<evidence type="ECO:0000259" key="1">
    <source>
        <dbReference type="Pfam" id="PF13577"/>
    </source>
</evidence>
<proteinExistence type="predicted"/>
<dbReference type="SUPFAM" id="SSF54427">
    <property type="entry name" value="NTF2-like"/>
    <property type="match status" value="1"/>
</dbReference>
<protein>
    <submittedName>
        <fullName evidence="2">Nuclear transport factor 2 family protein</fullName>
    </submittedName>
</protein>
<reference evidence="2 3" key="1">
    <citation type="submission" date="2019-03" db="EMBL/GenBank/DDBJ databases">
        <title>Paraburkholderia sp. 4M-K11, isolated from subtropical forest soil.</title>
        <authorList>
            <person name="Gao Z.-H."/>
            <person name="Qiu L.-H."/>
        </authorList>
    </citation>
    <scope>NUCLEOTIDE SEQUENCE [LARGE SCALE GENOMIC DNA]</scope>
    <source>
        <strain evidence="2 3">4M-K11</strain>
    </source>
</reference>
<gene>
    <name evidence="2" type="ORF">EYW47_23030</name>
</gene>
<dbReference type="RefSeq" id="WP_133197141.1">
    <property type="nucleotide sequence ID" value="NZ_JBHUCW010000022.1"/>
</dbReference>
<name>A0A4R5M5K0_9BURK</name>
<dbReference type="InterPro" id="IPR032710">
    <property type="entry name" value="NTF2-like_dom_sf"/>
</dbReference>
<dbReference type="EMBL" id="SMRP01000012">
    <property type="protein sequence ID" value="TDG21232.1"/>
    <property type="molecule type" value="Genomic_DNA"/>
</dbReference>
<comment type="caution">
    <text evidence="2">The sequence shown here is derived from an EMBL/GenBank/DDBJ whole genome shotgun (WGS) entry which is preliminary data.</text>
</comment>